<dbReference type="Proteomes" id="UP000324222">
    <property type="component" value="Unassembled WGS sequence"/>
</dbReference>
<sequence>MALEDCKELLEHSLSILHPALAKLSLPRRLGFRVGKWYTPEEKSSCAVQQRDIMHDLQCVNTKAQNIADISSAQTCGYLSEAT</sequence>
<proteinExistence type="predicted"/>
<gene>
    <name evidence="1" type="ORF">E2C01_036611</name>
</gene>
<organism evidence="1 2">
    <name type="scientific">Portunus trituberculatus</name>
    <name type="common">Swimming crab</name>
    <name type="synonym">Neptunus trituberculatus</name>
    <dbReference type="NCBI Taxonomy" id="210409"/>
    <lineage>
        <taxon>Eukaryota</taxon>
        <taxon>Metazoa</taxon>
        <taxon>Ecdysozoa</taxon>
        <taxon>Arthropoda</taxon>
        <taxon>Crustacea</taxon>
        <taxon>Multicrustacea</taxon>
        <taxon>Malacostraca</taxon>
        <taxon>Eumalacostraca</taxon>
        <taxon>Eucarida</taxon>
        <taxon>Decapoda</taxon>
        <taxon>Pleocyemata</taxon>
        <taxon>Brachyura</taxon>
        <taxon>Eubrachyura</taxon>
        <taxon>Portunoidea</taxon>
        <taxon>Portunidae</taxon>
        <taxon>Portuninae</taxon>
        <taxon>Portunus</taxon>
    </lineage>
</organism>
<dbReference type="EMBL" id="VSRR010005635">
    <property type="protein sequence ID" value="MPC42975.1"/>
    <property type="molecule type" value="Genomic_DNA"/>
</dbReference>
<reference evidence="1 2" key="1">
    <citation type="submission" date="2019-05" db="EMBL/GenBank/DDBJ databases">
        <title>Another draft genome of Portunus trituberculatus and its Hox gene families provides insights of decapod evolution.</title>
        <authorList>
            <person name="Jeong J.-H."/>
            <person name="Song I."/>
            <person name="Kim S."/>
            <person name="Choi T."/>
            <person name="Kim D."/>
            <person name="Ryu S."/>
            <person name="Kim W."/>
        </authorList>
    </citation>
    <scope>NUCLEOTIDE SEQUENCE [LARGE SCALE GENOMIC DNA]</scope>
    <source>
        <tissue evidence="1">Muscle</tissue>
    </source>
</reference>
<accession>A0A5B7FBU7</accession>
<evidence type="ECO:0000313" key="2">
    <source>
        <dbReference type="Proteomes" id="UP000324222"/>
    </source>
</evidence>
<keyword evidence="2" id="KW-1185">Reference proteome</keyword>
<protein>
    <submittedName>
        <fullName evidence="1">Uncharacterized protein</fullName>
    </submittedName>
</protein>
<evidence type="ECO:0000313" key="1">
    <source>
        <dbReference type="EMBL" id="MPC42975.1"/>
    </source>
</evidence>
<comment type="caution">
    <text evidence="1">The sequence shown here is derived from an EMBL/GenBank/DDBJ whole genome shotgun (WGS) entry which is preliminary data.</text>
</comment>
<dbReference type="AlphaFoldDB" id="A0A5B7FBU7"/>
<name>A0A5B7FBU7_PORTR</name>